<keyword evidence="3" id="KW-0560">Oxidoreductase</keyword>
<comment type="similarity">
    <text evidence="4">Belongs to the zinc-containing alcohol dehydrogenase family.</text>
</comment>
<dbReference type="EMBL" id="MU404356">
    <property type="protein sequence ID" value="KAI1611658.1"/>
    <property type="molecule type" value="Genomic_DNA"/>
</dbReference>
<gene>
    <name evidence="6" type="ORF">EDD36DRAFT_489808</name>
</gene>
<name>A0AAN6DUD3_9EURO</name>
<dbReference type="PANTHER" id="PTHR43401">
    <property type="entry name" value="L-THREONINE 3-DEHYDROGENASE"/>
    <property type="match status" value="1"/>
</dbReference>
<dbReference type="InterPro" id="IPR002328">
    <property type="entry name" value="ADH_Zn_CS"/>
</dbReference>
<keyword evidence="1 4" id="KW-0479">Metal-binding</keyword>
<feature type="domain" description="Enoyl reductase (ER)" evidence="5">
    <location>
        <begin position="19"/>
        <end position="352"/>
    </location>
</feature>
<evidence type="ECO:0000256" key="2">
    <source>
        <dbReference type="ARBA" id="ARBA00022833"/>
    </source>
</evidence>
<dbReference type="InterPro" id="IPR011032">
    <property type="entry name" value="GroES-like_sf"/>
</dbReference>
<evidence type="ECO:0000259" key="5">
    <source>
        <dbReference type="SMART" id="SM00829"/>
    </source>
</evidence>
<dbReference type="PROSITE" id="PS00059">
    <property type="entry name" value="ADH_ZINC"/>
    <property type="match status" value="1"/>
</dbReference>
<dbReference type="InterPro" id="IPR020843">
    <property type="entry name" value="ER"/>
</dbReference>
<organism evidence="6 7">
    <name type="scientific">Exophiala viscosa</name>
    <dbReference type="NCBI Taxonomy" id="2486360"/>
    <lineage>
        <taxon>Eukaryota</taxon>
        <taxon>Fungi</taxon>
        <taxon>Dikarya</taxon>
        <taxon>Ascomycota</taxon>
        <taxon>Pezizomycotina</taxon>
        <taxon>Eurotiomycetes</taxon>
        <taxon>Chaetothyriomycetidae</taxon>
        <taxon>Chaetothyriales</taxon>
        <taxon>Herpotrichiellaceae</taxon>
        <taxon>Exophiala</taxon>
    </lineage>
</organism>
<evidence type="ECO:0000313" key="7">
    <source>
        <dbReference type="Proteomes" id="UP001203852"/>
    </source>
</evidence>
<proteinExistence type="inferred from homology"/>
<dbReference type="AlphaFoldDB" id="A0AAN6DUD3"/>
<dbReference type="InterPro" id="IPR036291">
    <property type="entry name" value="NAD(P)-bd_dom_sf"/>
</dbReference>
<dbReference type="Gene3D" id="3.40.50.720">
    <property type="entry name" value="NAD(P)-binding Rossmann-like Domain"/>
    <property type="match status" value="1"/>
</dbReference>
<protein>
    <submittedName>
        <fullName evidence="6">Chaperonin 10-like protein</fullName>
    </submittedName>
</protein>
<dbReference type="CDD" id="cd08254">
    <property type="entry name" value="hydroxyacyl_CoA_DH"/>
    <property type="match status" value="1"/>
</dbReference>
<dbReference type="SUPFAM" id="SSF50129">
    <property type="entry name" value="GroES-like"/>
    <property type="match status" value="1"/>
</dbReference>
<dbReference type="Proteomes" id="UP001203852">
    <property type="component" value="Unassembled WGS sequence"/>
</dbReference>
<sequence>MAASTSIPATMHAWRKHKGNPEPVWEEVPVPETPPTGFLCRLLASGVCHSDDSLLTNEKQRPWFQEKYTLGHEGCGEIVKIGSEVKDSRFKVGDRIALLAVPGCGLDTCTECSRDLAQLCVSGHHSGIGQDGFFAPYAVIDARGAVKLPTGVSAAEGAVATDAVMTAYHAITRRGEVKATETVFLFGLGGLGFNALQVIKHIGARVIVSDIRQERLDAAAKLGIPREDLVPAGSSVQDFVKEKGLEGKIDTVLDFVGTNQTFQDAQNIVRLAGKIVCIGTLNLENTVHMKMGIRKRLTFIFSYGGQLRDLEEVLDLISKDALRPQVETGRLEDFPRVLKELCEGRIKARVALLQD</sequence>
<keyword evidence="2 4" id="KW-0862">Zinc</keyword>
<comment type="cofactor">
    <cofactor evidence="4">
        <name>Zn(2+)</name>
        <dbReference type="ChEBI" id="CHEBI:29105"/>
    </cofactor>
</comment>
<evidence type="ECO:0000256" key="4">
    <source>
        <dbReference type="RuleBase" id="RU361277"/>
    </source>
</evidence>
<dbReference type="Pfam" id="PF08240">
    <property type="entry name" value="ADH_N"/>
    <property type="match status" value="1"/>
</dbReference>
<dbReference type="InterPro" id="IPR013154">
    <property type="entry name" value="ADH-like_N"/>
</dbReference>
<dbReference type="SUPFAM" id="SSF51735">
    <property type="entry name" value="NAD(P)-binding Rossmann-fold domains"/>
    <property type="match status" value="1"/>
</dbReference>
<evidence type="ECO:0000256" key="1">
    <source>
        <dbReference type="ARBA" id="ARBA00022723"/>
    </source>
</evidence>
<dbReference type="GO" id="GO:0016491">
    <property type="term" value="F:oxidoreductase activity"/>
    <property type="evidence" value="ECO:0007669"/>
    <property type="project" value="UniProtKB-KW"/>
</dbReference>
<reference evidence="6" key="1">
    <citation type="journal article" date="2022" name="bioRxiv">
        <title>Deciphering the potential niche of two novel black yeast fungi from a biological soil crust based on their genomes, phenotypes, and melanin regulation.</title>
        <authorList>
            <consortium name="DOE Joint Genome Institute"/>
            <person name="Carr E.C."/>
            <person name="Barton Q."/>
            <person name="Grambo S."/>
            <person name="Sullivan M."/>
            <person name="Renfro C.M."/>
            <person name="Kuo A."/>
            <person name="Pangilinan J."/>
            <person name="Lipzen A."/>
            <person name="Keymanesh K."/>
            <person name="Savage E."/>
            <person name="Barry K."/>
            <person name="Grigoriev I.V."/>
            <person name="Riekhof W.R."/>
            <person name="Harris S.S."/>
        </authorList>
    </citation>
    <scope>NUCLEOTIDE SEQUENCE</scope>
    <source>
        <strain evidence="6">JF 03-4F</strain>
    </source>
</reference>
<dbReference type="InterPro" id="IPR013149">
    <property type="entry name" value="ADH-like_C"/>
</dbReference>
<keyword evidence="7" id="KW-1185">Reference proteome</keyword>
<dbReference type="Pfam" id="PF00107">
    <property type="entry name" value="ADH_zinc_N"/>
    <property type="match status" value="1"/>
</dbReference>
<dbReference type="InterPro" id="IPR050129">
    <property type="entry name" value="Zn_alcohol_dh"/>
</dbReference>
<comment type="caution">
    <text evidence="6">The sequence shown here is derived from an EMBL/GenBank/DDBJ whole genome shotgun (WGS) entry which is preliminary data.</text>
</comment>
<evidence type="ECO:0000256" key="3">
    <source>
        <dbReference type="ARBA" id="ARBA00023002"/>
    </source>
</evidence>
<accession>A0AAN6DUD3</accession>
<dbReference type="GO" id="GO:0008270">
    <property type="term" value="F:zinc ion binding"/>
    <property type="evidence" value="ECO:0007669"/>
    <property type="project" value="InterPro"/>
</dbReference>
<dbReference type="SMART" id="SM00829">
    <property type="entry name" value="PKS_ER"/>
    <property type="match status" value="1"/>
</dbReference>
<dbReference type="PANTHER" id="PTHR43401:SF5">
    <property type="entry name" value="ALCOHOL DEHYDROGENASE-RELATED"/>
    <property type="match status" value="1"/>
</dbReference>
<dbReference type="Gene3D" id="3.90.180.10">
    <property type="entry name" value="Medium-chain alcohol dehydrogenases, catalytic domain"/>
    <property type="match status" value="1"/>
</dbReference>
<evidence type="ECO:0000313" key="6">
    <source>
        <dbReference type="EMBL" id="KAI1611658.1"/>
    </source>
</evidence>